<reference evidence="4" key="1">
    <citation type="journal article" date="2019" name="Int. J. Syst. Evol. Microbiol.">
        <title>The Global Catalogue of Microorganisms (GCM) 10K type strain sequencing project: providing services to taxonomists for standard genome sequencing and annotation.</title>
        <authorList>
            <consortium name="The Broad Institute Genomics Platform"/>
            <consortium name="The Broad Institute Genome Sequencing Center for Infectious Disease"/>
            <person name="Wu L."/>
            <person name="Ma J."/>
        </authorList>
    </citation>
    <scope>NUCLEOTIDE SEQUENCE [LARGE SCALE GENOMIC DNA]</scope>
    <source>
        <strain evidence="4">KCTC 42087</strain>
    </source>
</reference>
<evidence type="ECO:0008006" key="5">
    <source>
        <dbReference type="Google" id="ProtNLM"/>
    </source>
</evidence>
<gene>
    <name evidence="3" type="ORF">ACFPZN_48745</name>
</gene>
<keyword evidence="2" id="KW-0812">Transmembrane</keyword>
<dbReference type="RefSeq" id="WP_378290696.1">
    <property type="nucleotide sequence ID" value="NZ_JBHSON010000116.1"/>
</dbReference>
<organism evidence="3 4">
    <name type="scientific">Actinomadura rugatobispora</name>
    <dbReference type="NCBI Taxonomy" id="1994"/>
    <lineage>
        <taxon>Bacteria</taxon>
        <taxon>Bacillati</taxon>
        <taxon>Actinomycetota</taxon>
        <taxon>Actinomycetes</taxon>
        <taxon>Streptosporangiales</taxon>
        <taxon>Thermomonosporaceae</taxon>
        <taxon>Actinomadura</taxon>
    </lineage>
</organism>
<keyword evidence="2" id="KW-1133">Transmembrane helix</keyword>
<evidence type="ECO:0000313" key="4">
    <source>
        <dbReference type="Proteomes" id="UP001596074"/>
    </source>
</evidence>
<evidence type="ECO:0000256" key="1">
    <source>
        <dbReference type="SAM" id="MobiDB-lite"/>
    </source>
</evidence>
<comment type="caution">
    <text evidence="3">The sequence shown here is derived from an EMBL/GenBank/DDBJ whole genome shotgun (WGS) entry which is preliminary data.</text>
</comment>
<accession>A0ABW1AGE4</accession>
<keyword evidence="4" id="KW-1185">Reference proteome</keyword>
<dbReference type="EMBL" id="JBHSON010000116">
    <property type="protein sequence ID" value="MFC5753558.1"/>
    <property type="molecule type" value="Genomic_DNA"/>
</dbReference>
<evidence type="ECO:0000313" key="3">
    <source>
        <dbReference type="EMBL" id="MFC5753558.1"/>
    </source>
</evidence>
<feature type="region of interest" description="Disordered" evidence="1">
    <location>
        <begin position="44"/>
        <end position="67"/>
    </location>
</feature>
<evidence type="ECO:0000256" key="2">
    <source>
        <dbReference type="SAM" id="Phobius"/>
    </source>
</evidence>
<protein>
    <recommendedName>
        <fullName evidence="5">DUF1707 domain-containing protein</fullName>
    </recommendedName>
</protein>
<feature type="transmembrane region" description="Helical" evidence="2">
    <location>
        <begin position="97"/>
        <end position="113"/>
    </location>
</feature>
<dbReference type="Proteomes" id="UP001596074">
    <property type="component" value="Unassembled WGS sequence"/>
</dbReference>
<sequence>MTTPRLPRDDLAAALAARRELGPDYDDAFVETLVDRIEETLAARTAAPAHRGRRAPAPAPGPGTGHGHGSDLALAIVSLAAAIPLSAIGVVNAGMPGLVIVWVAIVLVNLIYGRRPR</sequence>
<proteinExistence type="predicted"/>
<name>A0ABW1AGE4_9ACTN</name>
<feature type="transmembrane region" description="Helical" evidence="2">
    <location>
        <begin position="72"/>
        <end position="91"/>
    </location>
</feature>
<keyword evidence="2" id="KW-0472">Membrane</keyword>